<dbReference type="Proteomes" id="UP000026960">
    <property type="component" value="Chromosome 3"/>
</dbReference>
<proteinExistence type="predicted"/>
<dbReference type="Gramene" id="OBART03G18840.5">
    <property type="protein sequence ID" value="OBART03G18840.5"/>
    <property type="gene ID" value="OBART03G18840"/>
</dbReference>
<feature type="signal peptide" evidence="1">
    <location>
        <begin position="1"/>
        <end position="17"/>
    </location>
</feature>
<feature type="chain" id="PRO_5002261844" evidence="1">
    <location>
        <begin position="18"/>
        <end position="135"/>
    </location>
</feature>
<accession>A0A0D3FIZ1</accession>
<keyword evidence="3" id="KW-1185">Reference proteome</keyword>
<keyword evidence="1" id="KW-0732">Signal</keyword>
<evidence type="ECO:0000313" key="3">
    <source>
        <dbReference type="Proteomes" id="UP000026960"/>
    </source>
</evidence>
<reference evidence="2" key="2">
    <citation type="submission" date="2015-03" db="UniProtKB">
        <authorList>
            <consortium name="EnsemblPlants"/>
        </authorList>
    </citation>
    <scope>IDENTIFICATION</scope>
</reference>
<dbReference type="HOGENOM" id="CLU_001570_13_2_1"/>
<protein>
    <submittedName>
        <fullName evidence="2">Uncharacterized protein</fullName>
    </submittedName>
</protein>
<sequence>MASLALVFLALLLPTISWLWDYIIVPHIWRPYIAAKRLREQGIRGPPYKFLKGCNEDVKKMKDAADDLVIDVHDHNYLPRPFVYWFGAKPQICIFNYGWARQIISSKSGHFLKNDTTPTVLALLGKGLIGSAIAE</sequence>
<evidence type="ECO:0000256" key="1">
    <source>
        <dbReference type="SAM" id="SignalP"/>
    </source>
</evidence>
<dbReference type="AlphaFoldDB" id="A0A0D3FIZ1"/>
<organism evidence="2">
    <name type="scientific">Oryza barthii</name>
    <dbReference type="NCBI Taxonomy" id="65489"/>
    <lineage>
        <taxon>Eukaryota</taxon>
        <taxon>Viridiplantae</taxon>
        <taxon>Streptophyta</taxon>
        <taxon>Embryophyta</taxon>
        <taxon>Tracheophyta</taxon>
        <taxon>Spermatophyta</taxon>
        <taxon>Magnoliopsida</taxon>
        <taxon>Liliopsida</taxon>
        <taxon>Poales</taxon>
        <taxon>Poaceae</taxon>
        <taxon>BOP clade</taxon>
        <taxon>Oryzoideae</taxon>
        <taxon>Oryzeae</taxon>
        <taxon>Oryzinae</taxon>
        <taxon>Oryza</taxon>
    </lineage>
</organism>
<dbReference type="EnsemblPlants" id="OBART03G18840.5">
    <property type="protein sequence ID" value="OBART03G18840.5"/>
    <property type="gene ID" value="OBART03G18840"/>
</dbReference>
<evidence type="ECO:0000313" key="2">
    <source>
        <dbReference type="EnsemblPlants" id="OBART03G18840.5"/>
    </source>
</evidence>
<name>A0A0D3FIZ1_9ORYZ</name>
<reference evidence="2" key="1">
    <citation type="journal article" date="2009" name="Rice">
        <title>De Novo Next Generation Sequencing of Plant Genomes.</title>
        <authorList>
            <person name="Rounsley S."/>
            <person name="Marri P.R."/>
            <person name="Yu Y."/>
            <person name="He R."/>
            <person name="Sisneros N."/>
            <person name="Goicoechea J.L."/>
            <person name="Lee S.J."/>
            <person name="Angelova A."/>
            <person name="Kudrna D."/>
            <person name="Luo M."/>
            <person name="Affourtit J."/>
            <person name="Desany B."/>
            <person name="Knight J."/>
            <person name="Niazi F."/>
            <person name="Egholm M."/>
            <person name="Wing R.A."/>
        </authorList>
    </citation>
    <scope>NUCLEOTIDE SEQUENCE [LARGE SCALE GENOMIC DNA]</scope>
    <source>
        <strain evidence="2">cv. IRGC 105608</strain>
    </source>
</reference>